<evidence type="ECO:0000256" key="5">
    <source>
        <dbReference type="ARBA" id="ARBA00023242"/>
    </source>
</evidence>
<gene>
    <name evidence="7" type="ORF">LEL_02793</name>
</gene>
<sequence length="589" mass="65489">MSSDRRRPVLQYGRVRHPTYIPTKDQRTFTVNKSSFNPKACQGCVLTKCRCVPRQDHDGCERCYKYSKDCVPSDSPRRRAGERNASLARIVELEQRINGFVESLEKNHGRTNASGLPAPETASAPLVVPDDDDVEEPQTAPSDDGDVASELCYRIFLQRMLKYFPVVNVPSSPEVLRHERPFLLLCIRAVTAQSTATKLRLGRQIKQAVANRLVMDEDIVYEDLDLLQGLLTYIAWSHDHLLRGGSTPNVSRLTQLAVTLVYEMGLSKRDSVSETNTLPVGHIPGKRVLPRRTWPHTMEEKRTLVGCFLLTSVVSVYFGQIDPLPLTEYMRSCISAMSSSDDSPHDQALAHMAHLHSLVNDVEVLRRGNPSSVPVYDKLFQYRVNELRRTQPVNDESNGVLSSSMYFAQLNVQTLALAGGDNDDNDGVQRVTQRWACVDNVKRALDSFFLSVPVEDYDSLPFPYFAQLAGFLAVLIRLTTLTAVGWDVPTVRATIDVVQVLDRIIDNIDRARMLLDSSGGVGDGGFLERKGIIFASCRMACMAKMAEAEGRGSPGAEHTVDGMLGGHSADTWFRDVFGYGMLGVTSITM</sequence>
<evidence type="ECO:0000256" key="1">
    <source>
        <dbReference type="ARBA" id="ARBA00004123"/>
    </source>
</evidence>
<dbReference type="InterPro" id="IPR036864">
    <property type="entry name" value="Zn2-C6_fun-type_DNA-bd_sf"/>
</dbReference>
<dbReference type="CDD" id="cd12148">
    <property type="entry name" value="fungal_TF_MHR"/>
    <property type="match status" value="1"/>
</dbReference>
<protein>
    <recommendedName>
        <fullName evidence="9">Zn(2)-C6 fungal-type DNA-binding domain protein</fullName>
    </recommendedName>
</protein>
<dbReference type="EMBL" id="AZHF01000002">
    <property type="protein sequence ID" value="OAA79307.1"/>
    <property type="molecule type" value="Genomic_DNA"/>
</dbReference>
<dbReference type="OrthoDB" id="1600564at2759"/>
<evidence type="ECO:0000256" key="2">
    <source>
        <dbReference type="ARBA" id="ARBA00023015"/>
    </source>
</evidence>
<keyword evidence="8" id="KW-1185">Reference proteome</keyword>
<dbReference type="GO" id="GO:0005634">
    <property type="term" value="C:nucleus"/>
    <property type="evidence" value="ECO:0007669"/>
    <property type="project" value="UniProtKB-SubCell"/>
</dbReference>
<dbReference type="STRING" id="1081108.A0A168IIH8"/>
<dbReference type="PANTHER" id="PTHR31845">
    <property type="entry name" value="FINGER DOMAIN PROTEIN, PUTATIVE-RELATED"/>
    <property type="match status" value="1"/>
</dbReference>
<dbReference type="GO" id="GO:0008270">
    <property type="term" value="F:zinc ion binding"/>
    <property type="evidence" value="ECO:0007669"/>
    <property type="project" value="InterPro"/>
</dbReference>
<evidence type="ECO:0000256" key="6">
    <source>
        <dbReference type="SAM" id="MobiDB-lite"/>
    </source>
</evidence>
<dbReference type="GO" id="GO:0000981">
    <property type="term" value="F:DNA-binding transcription factor activity, RNA polymerase II-specific"/>
    <property type="evidence" value="ECO:0007669"/>
    <property type="project" value="InterPro"/>
</dbReference>
<feature type="region of interest" description="Disordered" evidence="6">
    <location>
        <begin position="108"/>
        <end position="146"/>
    </location>
</feature>
<evidence type="ECO:0008006" key="9">
    <source>
        <dbReference type="Google" id="ProtNLM"/>
    </source>
</evidence>
<dbReference type="InterPro" id="IPR051089">
    <property type="entry name" value="prtT"/>
</dbReference>
<keyword evidence="4" id="KW-0804">Transcription</keyword>
<proteinExistence type="predicted"/>
<reference evidence="7 8" key="1">
    <citation type="journal article" date="2016" name="Genome Biol. Evol.">
        <title>Divergent and convergent evolution of fungal pathogenicity.</title>
        <authorList>
            <person name="Shang Y."/>
            <person name="Xiao G."/>
            <person name="Zheng P."/>
            <person name="Cen K."/>
            <person name="Zhan S."/>
            <person name="Wang C."/>
        </authorList>
    </citation>
    <scope>NUCLEOTIDE SEQUENCE [LARGE SCALE GENOMIC DNA]</scope>
    <source>
        <strain evidence="7 8">RCEF 1005</strain>
    </source>
</reference>
<dbReference type="PANTHER" id="PTHR31845:SF32">
    <property type="entry name" value="MISCELLANEOUS ZN(II)2CYS6 TRANSCRIPTION FACTOR (EUROFUNG)-RELATED"/>
    <property type="match status" value="1"/>
</dbReference>
<keyword evidence="2" id="KW-0805">Transcription regulation</keyword>
<keyword evidence="5" id="KW-0539">Nucleus</keyword>
<evidence type="ECO:0000256" key="4">
    <source>
        <dbReference type="ARBA" id="ARBA00023163"/>
    </source>
</evidence>
<comment type="caution">
    <text evidence="7">The sequence shown here is derived from an EMBL/GenBank/DDBJ whole genome shotgun (WGS) entry which is preliminary data.</text>
</comment>
<evidence type="ECO:0000313" key="8">
    <source>
        <dbReference type="Proteomes" id="UP000076881"/>
    </source>
</evidence>
<comment type="subcellular location">
    <subcellularLocation>
        <location evidence="1">Nucleus</location>
    </subcellularLocation>
</comment>
<name>A0A168IIH8_CORDF</name>
<dbReference type="GO" id="GO:0000976">
    <property type="term" value="F:transcription cis-regulatory region binding"/>
    <property type="evidence" value="ECO:0007669"/>
    <property type="project" value="TreeGrafter"/>
</dbReference>
<dbReference type="AlphaFoldDB" id="A0A168IIH8"/>
<evidence type="ECO:0000313" key="7">
    <source>
        <dbReference type="EMBL" id="OAA79307.1"/>
    </source>
</evidence>
<evidence type="ECO:0000256" key="3">
    <source>
        <dbReference type="ARBA" id="ARBA00023125"/>
    </source>
</evidence>
<dbReference type="Gene3D" id="4.10.240.10">
    <property type="entry name" value="Zn(2)-C6 fungal-type DNA-binding domain"/>
    <property type="match status" value="1"/>
</dbReference>
<dbReference type="Proteomes" id="UP000076881">
    <property type="component" value="Unassembled WGS sequence"/>
</dbReference>
<keyword evidence="3" id="KW-0238">DNA-binding</keyword>
<organism evidence="7 8">
    <name type="scientific">Akanthomyces lecanii RCEF 1005</name>
    <dbReference type="NCBI Taxonomy" id="1081108"/>
    <lineage>
        <taxon>Eukaryota</taxon>
        <taxon>Fungi</taxon>
        <taxon>Dikarya</taxon>
        <taxon>Ascomycota</taxon>
        <taxon>Pezizomycotina</taxon>
        <taxon>Sordariomycetes</taxon>
        <taxon>Hypocreomycetidae</taxon>
        <taxon>Hypocreales</taxon>
        <taxon>Cordycipitaceae</taxon>
        <taxon>Akanthomyces</taxon>
        <taxon>Cordyceps confragosa</taxon>
    </lineage>
</organism>
<accession>A0A168IIH8</accession>